<feature type="region of interest" description="Disordered" evidence="1">
    <location>
        <begin position="58"/>
        <end position="83"/>
    </location>
</feature>
<accession>A0A4Y2TQ86</accession>
<gene>
    <name evidence="2" type="ORF">AVEN_217264_1</name>
</gene>
<reference evidence="2 3" key="1">
    <citation type="journal article" date="2019" name="Sci. Rep.">
        <title>Orb-weaving spider Araneus ventricosus genome elucidates the spidroin gene catalogue.</title>
        <authorList>
            <person name="Kono N."/>
            <person name="Nakamura H."/>
            <person name="Ohtoshi R."/>
            <person name="Moran D.A.P."/>
            <person name="Shinohara A."/>
            <person name="Yoshida Y."/>
            <person name="Fujiwara M."/>
            <person name="Mori M."/>
            <person name="Tomita M."/>
            <person name="Arakawa K."/>
        </authorList>
    </citation>
    <scope>NUCLEOTIDE SEQUENCE [LARGE SCALE GENOMIC DNA]</scope>
</reference>
<evidence type="ECO:0000256" key="1">
    <source>
        <dbReference type="SAM" id="MobiDB-lite"/>
    </source>
</evidence>
<sequence>MALNVCFSKKILVVFSSEIVSDSSEQRQWSELPSLPLKKVVRGDIFLLAPLKPGNLERKRHELDSPNMGGHLPHTPLPAITFR</sequence>
<comment type="caution">
    <text evidence="2">The sequence shown here is derived from an EMBL/GenBank/DDBJ whole genome shotgun (WGS) entry which is preliminary data.</text>
</comment>
<name>A0A4Y2TQ86_ARAVE</name>
<keyword evidence="3" id="KW-1185">Reference proteome</keyword>
<proteinExistence type="predicted"/>
<evidence type="ECO:0000313" key="3">
    <source>
        <dbReference type="Proteomes" id="UP000499080"/>
    </source>
</evidence>
<dbReference type="Proteomes" id="UP000499080">
    <property type="component" value="Unassembled WGS sequence"/>
</dbReference>
<protein>
    <submittedName>
        <fullName evidence="2">Uncharacterized protein</fullName>
    </submittedName>
</protein>
<dbReference type="EMBL" id="BGPR01029640">
    <property type="protein sequence ID" value="GBO01550.1"/>
    <property type="molecule type" value="Genomic_DNA"/>
</dbReference>
<dbReference type="AlphaFoldDB" id="A0A4Y2TQ86"/>
<organism evidence="2 3">
    <name type="scientific">Araneus ventricosus</name>
    <name type="common">Orbweaver spider</name>
    <name type="synonym">Epeira ventricosa</name>
    <dbReference type="NCBI Taxonomy" id="182803"/>
    <lineage>
        <taxon>Eukaryota</taxon>
        <taxon>Metazoa</taxon>
        <taxon>Ecdysozoa</taxon>
        <taxon>Arthropoda</taxon>
        <taxon>Chelicerata</taxon>
        <taxon>Arachnida</taxon>
        <taxon>Araneae</taxon>
        <taxon>Araneomorphae</taxon>
        <taxon>Entelegynae</taxon>
        <taxon>Araneoidea</taxon>
        <taxon>Araneidae</taxon>
        <taxon>Araneus</taxon>
    </lineage>
</organism>
<evidence type="ECO:0000313" key="2">
    <source>
        <dbReference type="EMBL" id="GBO01550.1"/>
    </source>
</evidence>